<dbReference type="EMBL" id="MG273660">
    <property type="protein sequence ID" value="QES95294.1"/>
    <property type="molecule type" value="Genomic_DNA"/>
</dbReference>
<keyword evidence="5 10" id="KW-0689">Ribosomal protein</keyword>
<dbReference type="GO" id="GO:0005840">
    <property type="term" value="C:ribosome"/>
    <property type="evidence" value="ECO:0007669"/>
    <property type="project" value="UniProtKB-KW"/>
</dbReference>
<dbReference type="InterPro" id="IPR002132">
    <property type="entry name" value="Ribosomal_uL5"/>
</dbReference>
<comment type="function">
    <text evidence="1">Binds 5S rRNA, forms part of the central protuberance of the 50S subunit.</text>
</comment>
<feature type="domain" description="Large ribosomal subunit protein uL5 C-terminal" evidence="9">
    <location>
        <begin position="105"/>
        <end position="193"/>
    </location>
</feature>
<evidence type="ECO:0000256" key="2">
    <source>
        <dbReference type="ARBA" id="ARBA00004474"/>
    </source>
</evidence>
<keyword evidence="6" id="KW-0687">Ribonucleoprotein</keyword>
<dbReference type="GO" id="GO:0006412">
    <property type="term" value="P:translation"/>
    <property type="evidence" value="ECO:0007669"/>
    <property type="project" value="InterPro"/>
</dbReference>
<feature type="domain" description="Large ribosomal subunit protein uL5 N-terminal" evidence="8">
    <location>
        <begin position="44"/>
        <end position="99"/>
    </location>
</feature>
<dbReference type="InterPro" id="IPR022803">
    <property type="entry name" value="Ribosomal_uL5_dom_sf"/>
</dbReference>
<protein>
    <recommendedName>
        <fullName evidence="7">50S ribosomal protein L5, chloroplastic</fullName>
    </recommendedName>
</protein>
<evidence type="ECO:0000313" key="10">
    <source>
        <dbReference type="EMBL" id="QES95294.1"/>
    </source>
</evidence>
<dbReference type="GO" id="GO:0009536">
    <property type="term" value="C:plastid"/>
    <property type="evidence" value="ECO:0007669"/>
    <property type="project" value="UniProtKB-SubCell"/>
</dbReference>
<dbReference type="GO" id="GO:0003735">
    <property type="term" value="F:structural constituent of ribosome"/>
    <property type="evidence" value="ECO:0007669"/>
    <property type="project" value="InterPro"/>
</dbReference>
<comment type="subunit">
    <text evidence="4">Part of the 50S ribosomal subunit; contacts the 5S rRNA.</text>
</comment>
<reference evidence="10" key="1">
    <citation type="journal article" date="2019" name="Am. J. Bot.">
        <title>A single loss of photosynthesis in the diatom order Bacillariales (Bacillariophyta).</title>
        <authorList>
            <person name="Onyshchenko A."/>
            <person name="Ruck E.C."/>
            <person name="Nakov T."/>
            <person name="Alverson A.J."/>
        </authorList>
    </citation>
    <scope>NUCLEOTIDE SEQUENCE</scope>
    <source>
        <strain evidence="10">Nitz4</strain>
    </source>
</reference>
<dbReference type="PANTHER" id="PTHR11994">
    <property type="entry name" value="60S RIBOSOMAL PROTEIN L11-RELATED"/>
    <property type="match status" value="1"/>
</dbReference>
<dbReference type="GO" id="GO:1990904">
    <property type="term" value="C:ribonucleoprotein complex"/>
    <property type="evidence" value="ECO:0007669"/>
    <property type="project" value="UniProtKB-KW"/>
</dbReference>
<dbReference type="SUPFAM" id="SSF55282">
    <property type="entry name" value="RL5-like"/>
    <property type="match status" value="1"/>
</dbReference>
<evidence type="ECO:0000256" key="7">
    <source>
        <dbReference type="ARBA" id="ARBA00035391"/>
    </source>
</evidence>
<evidence type="ECO:0000259" key="8">
    <source>
        <dbReference type="Pfam" id="PF00281"/>
    </source>
</evidence>
<accession>A0A5J6DUT8</accession>
<dbReference type="AlphaFoldDB" id="A0A5J6DUT8"/>
<name>A0A5J6DUT8_9STRA</name>
<evidence type="ECO:0000256" key="5">
    <source>
        <dbReference type="ARBA" id="ARBA00022980"/>
    </source>
</evidence>
<gene>
    <name evidence="10" type="primary">rpl5</name>
</gene>
<evidence type="ECO:0000256" key="1">
    <source>
        <dbReference type="ARBA" id="ARBA00003898"/>
    </source>
</evidence>
<evidence type="ECO:0000256" key="3">
    <source>
        <dbReference type="ARBA" id="ARBA00008553"/>
    </source>
</evidence>
<evidence type="ECO:0000256" key="6">
    <source>
        <dbReference type="ARBA" id="ARBA00023274"/>
    </source>
</evidence>
<sequence>MNKKKNYILEEIVDIYNLLIDLKLEYLNGIKPILIKKYTKNFSNCHLIPKIEKIVVNRGIGLSYKNEELLNNHIFEFETITGQKPIITKVKTSIAGFKIHKNMEVGLSVTLRNKKMYSFLTKLIFFTFPQLKDFKGLSVRNLDKAGNFHFGVNNQFIFPEIEYNHDSSDLGFTISIILSQLNNKKMIKKQLNSLLVFKFLRFPFYDYGYYNKYKNFTDIQEIWKKKRILKRKRWSK</sequence>
<dbReference type="Gene3D" id="3.30.1440.10">
    <property type="match status" value="1"/>
</dbReference>
<dbReference type="HAMAP" id="MF_01333_B">
    <property type="entry name" value="Ribosomal_uL5_B"/>
    <property type="match status" value="1"/>
</dbReference>
<geneLocation type="plastid" evidence="10"/>
<dbReference type="Pfam" id="PF00281">
    <property type="entry name" value="Ribosomal_L5"/>
    <property type="match status" value="1"/>
</dbReference>
<evidence type="ECO:0000259" key="9">
    <source>
        <dbReference type="Pfam" id="PF00673"/>
    </source>
</evidence>
<keyword evidence="10" id="KW-0934">Plastid</keyword>
<dbReference type="InterPro" id="IPR020930">
    <property type="entry name" value="Ribosomal_uL5_bac-type"/>
</dbReference>
<dbReference type="InterPro" id="IPR031309">
    <property type="entry name" value="Ribosomal_uL5_C"/>
</dbReference>
<comment type="similarity">
    <text evidence="3">Belongs to the universal ribosomal protein uL5 family.</text>
</comment>
<organism evidence="10">
    <name type="scientific">Nitzschia sp.</name>
    <name type="common">in: diatoms</name>
    <dbReference type="NCBI Taxonomy" id="1884248"/>
    <lineage>
        <taxon>Eukaryota</taxon>
        <taxon>Sar</taxon>
        <taxon>Stramenopiles</taxon>
        <taxon>Ochrophyta</taxon>
        <taxon>Bacillariophyta</taxon>
        <taxon>Bacillariophyceae</taxon>
        <taxon>Bacillariophycidae</taxon>
        <taxon>Bacillariales</taxon>
        <taxon>Bacillariaceae</taxon>
        <taxon>Nitzschia</taxon>
    </lineage>
</organism>
<dbReference type="Pfam" id="PF00673">
    <property type="entry name" value="Ribosomal_L5_C"/>
    <property type="match status" value="1"/>
</dbReference>
<comment type="subcellular location">
    <subcellularLocation>
        <location evidence="2">Plastid</location>
    </subcellularLocation>
</comment>
<evidence type="ECO:0000256" key="4">
    <source>
        <dbReference type="ARBA" id="ARBA00011505"/>
    </source>
</evidence>
<proteinExistence type="inferred from homology"/>
<dbReference type="InterPro" id="IPR031310">
    <property type="entry name" value="Ribosomal_uL5_N"/>
</dbReference>